<proteinExistence type="inferred from homology"/>
<dbReference type="InterPro" id="IPR036388">
    <property type="entry name" value="WH-like_DNA-bd_sf"/>
</dbReference>
<evidence type="ECO:0000256" key="2">
    <source>
        <dbReference type="ARBA" id="ARBA00023015"/>
    </source>
</evidence>
<keyword evidence="3" id="KW-0238">DNA-binding</keyword>
<dbReference type="InterPro" id="IPR000847">
    <property type="entry name" value="LysR_HTH_N"/>
</dbReference>
<evidence type="ECO:0000259" key="5">
    <source>
        <dbReference type="PROSITE" id="PS50931"/>
    </source>
</evidence>
<name>A0A3S8U910_9RHOB</name>
<dbReference type="Pfam" id="PF00126">
    <property type="entry name" value="HTH_1"/>
    <property type="match status" value="1"/>
</dbReference>
<dbReference type="InterPro" id="IPR050950">
    <property type="entry name" value="HTH-type_LysR_regulators"/>
</dbReference>
<dbReference type="KEGG" id="taw:EI545_15135"/>
<dbReference type="GO" id="GO:0003700">
    <property type="term" value="F:DNA-binding transcription factor activity"/>
    <property type="evidence" value="ECO:0007669"/>
    <property type="project" value="InterPro"/>
</dbReference>
<gene>
    <name evidence="6" type="ORF">EI545_15135</name>
</gene>
<keyword evidence="7" id="KW-1185">Reference proteome</keyword>
<dbReference type="PANTHER" id="PTHR30419:SF8">
    <property type="entry name" value="NITROGEN ASSIMILATION TRANSCRIPTIONAL ACTIVATOR-RELATED"/>
    <property type="match status" value="1"/>
</dbReference>
<sequence>MDLLASITLKHLRCFVETYHTHSVADAAEALGITQSAASRRITDLETLLATQLFTRAGRRLVPNVTAGLLLRHAEAALQKLGTGLDLIAGAGGPARPTLVVGALPTVAATLVPQAVLQLRAAVPDLLIRIETGSGDQLLPRLRSGHLDGVVGRMAAVEHMAGLRFDPLFMDRLAFVARVGHPLSHGKFPASALSRFPVIMPPEQAVIRPVVDRFLAARGIGLPDDRIETTAEAVATAILRETDAIWIISRGVAEAAVAEGRLVFLPVDTTDTIGSIGLMQRSDPPAPEMIAFADCLRSSVMQRDRHMPFA</sequence>
<dbReference type="RefSeq" id="WP_125326243.1">
    <property type="nucleotide sequence ID" value="NZ_CP034328.1"/>
</dbReference>
<evidence type="ECO:0000256" key="4">
    <source>
        <dbReference type="ARBA" id="ARBA00023163"/>
    </source>
</evidence>
<dbReference type="EMBL" id="CP034328">
    <property type="protein sequence ID" value="AZL60048.1"/>
    <property type="molecule type" value="Genomic_DNA"/>
</dbReference>
<dbReference type="OrthoDB" id="9814165at2"/>
<feature type="domain" description="HTH lysR-type" evidence="5">
    <location>
        <begin position="7"/>
        <end position="64"/>
    </location>
</feature>
<dbReference type="Pfam" id="PF03466">
    <property type="entry name" value="LysR_substrate"/>
    <property type="match status" value="1"/>
</dbReference>
<reference evidence="6 7" key="1">
    <citation type="submission" date="2018-12" db="EMBL/GenBank/DDBJ databases">
        <title>Complete genome sequencing of Tabrizicola sp. K13M18.</title>
        <authorList>
            <person name="Bae J.-W."/>
        </authorList>
    </citation>
    <scope>NUCLEOTIDE SEQUENCE [LARGE SCALE GENOMIC DNA]</scope>
    <source>
        <strain evidence="6 7">K13M18</strain>
    </source>
</reference>
<organism evidence="6 7">
    <name type="scientific">Tabrizicola piscis</name>
    <dbReference type="NCBI Taxonomy" id="2494374"/>
    <lineage>
        <taxon>Bacteria</taxon>
        <taxon>Pseudomonadati</taxon>
        <taxon>Pseudomonadota</taxon>
        <taxon>Alphaproteobacteria</taxon>
        <taxon>Rhodobacterales</taxon>
        <taxon>Paracoccaceae</taxon>
        <taxon>Tabrizicola</taxon>
    </lineage>
</organism>
<dbReference type="AlphaFoldDB" id="A0A3S8U910"/>
<evidence type="ECO:0000256" key="1">
    <source>
        <dbReference type="ARBA" id="ARBA00009437"/>
    </source>
</evidence>
<dbReference type="Gene3D" id="3.40.190.10">
    <property type="entry name" value="Periplasmic binding protein-like II"/>
    <property type="match status" value="2"/>
</dbReference>
<keyword evidence="2" id="KW-0805">Transcription regulation</keyword>
<evidence type="ECO:0000256" key="3">
    <source>
        <dbReference type="ARBA" id="ARBA00023125"/>
    </source>
</evidence>
<dbReference type="PRINTS" id="PR00039">
    <property type="entry name" value="HTHLYSR"/>
</dbReference>
<dbReference type="GO" id="GO:0003677">
    <property type="term" value="F:DNA binding"/>
    <property type="evidence" value="ECO:0007669"/>
    <property type="project" value="UniProtKB-KW"/>
</dbReference>
<protein>
    <submittedName>
        <fullName evidence="6">LysR family transcriptional regulator</fullName>
    </submittedName>
</protein>
<dbReference type="SUPFAM" id="SSF53850">
    <property type="entry name" value="Periplasmic binding protein-like II"/>
    <property type="match status" value="1"/>
</dbReference>
<dbReference type="GO" id="GO:0005829">
    <property type="term" value="C:cytosol"/>
    <property type="evidence" value="ECO:0007669"/>
    <property type="project" value="TreeGrafter"/>
</dbReference>
<dbReference type="PANTHER" id="PTHR30419">
    <property type="entry name" value="HTH-TYPE TRANSCRIPTIONAL REGULATOR YBHD"/>
    <property type="match status" value="1"/>
</dbReference>
<keyword evidence="4" id="KW-0804">Transcription</keyword>
<dbReference type="InterPro" id="IPR036390">
    <property type="entry name" value="WH_DNA-bd_sf"/>
</dbReference>
<accession>A0A3S8U910</accession>
<dbReference type="InterPro" id="IPR005119">
    <property type="entry name" value="LysR_subst-bd"/>
</dbReference>
<dbReference type="Proteomes" id="UP000282002">
    <property type="component" value="Chromosome"/>
</dbReference>
<evidence type="ECO:0000313" key="7">
    <source>
        <dbReference type="Proteomes" id="UP000282002"/>
    </source>
</evidence>
<dbReference type="PROSITE" id="PS50931">
    <property type="entry name" value="HTH_LYSR"/>
    <property type="match status" value="1"/>
</dbReference>
<dbReference type="Gene3D" id="1.10.10.10">
    <property type="entry name" value="Winged helix-like DNA-binding domain superfamily/Winged helix DNA-binding domain"/>
    <property type="match status" value="1"/>
</dbReference>
<dbReference type="SUPFAM" id="SSF46785">
    <property type="entry name" value="Winged helix' DNA-binding domain"/>
    <property type="match status" value="1"/>
</dbReference>
<evidence type="ECO:0000313" key="6">
    <source>
        <dbReference type="EMBL" id="AZL60048.1"/>
    </source>
</evidence>
<comment type="similarity">
    <text evidence="1">Belongs to the LysR transcriptional regulatory family.</text>
</comment>